<evidence type="ECO:0000313" key="1">
    <source>
        <dbReference type="EMBL" id="GFN74225.1"/>
    </source>
</evidence>
<accession>A0AAV3WUZ5</accession>
<comment type="caution">
    <text evidence="1">The sequence shown here is derived from an EMBL/GenBank/DDBJ whole genome shotgun (WGS) entry which is preliminary data.</text>
</comment>
<gene>
    <name evidence="1" type="ORF">PoB_000073100</name>
</gene>
<proteinExistence type="predicted"/>
<protein>
    <submittedName>
        <fullName evidence="1">Uncharacterized protein</fullName>
    </submittedName>
</protein>
<evidence type="ECO:0000313" key="2">
    <source>
        <dbReference type="Proteomes" id="UP000735302"/>
    </source>
</evidence>
<dbReference type="AlphaFoldDB" id="A0AAV3WUZ5"/>
<sequence length="81" mass="9077">MRQKALEKYTRSCTKCVDPEYAKGARGRHAAKRASCSGGQSTQRSAQWALLKVLKARQDEMDAYQTDLECILNGFSFLDST</sequence>
<keyword evidence="2" id="KW-1185">Reference proteome</keyword>
<organism evidence="1 2">
    <name type="scientific">Plakobranchus ocellatus</name>
    <dbReference type="NCBI Taxonomy" id="259542"/>
    <lineage>
        <taxon>Eukaryota</taxon>
        <taxon>Metazoa</taxon>
        <taxon>Spiralia</taxon>
        <taxon>Lophotrochozoa</taxon>
        <taxon>Mollusca</taxon>
        <taxon>Gastropoda</taxon>
        <taxon>Heterobranchia</taxon>
        <taxon>Euthyneura</taxon>
        <taxon>Panpulmonata</taxon>
        <taxon>Sacoglossa</taxon>
        <taxon>Placobranchoidea</taxon>
        <taxon>Plakobranchidae</taxon>
        <taxon>Plakobranchus</taxon>
    </lineage>
</organism>
<dbReference type="EMBL" id="BLXT01000063">
    <property type="protein sequence ID" value="GFN74225.1"/>
    <property type="molecule type" value="Genomic_DNA"/>
</dbReference>
<reference evidence="1 2" key="1">
    <citation type="journal article" date="2021" name="Elife">
        <title>Chloroplast acquisition without the gene transfer in kleptoplastic sea slugs, Plakobranchus ocellatus.</title>
        <authorList>
            <person name="Maeda T."/>
            <person name="Takahashi S."/>
            <person name="Yoshida T."/>
            <person name="Shimamura S."/>
            <person name="Takaki Y."/>
            <person name="Nagai Y."/>
            <person name="Toyoda A."/>
            <person name="Suzuki Y."/>
            <person name="Arimoto A."/>
            <person name="Ishii H."/>
            <person name="Satoh N."/>
            <person name="Nishiyama T."/>
            <person name="Hasebe M."/>
            <person name="Maruyama T."/>
            <person name="Minagawa J."/>
            <person name="Obokata J."/>
            <person name="Shigenobu S."/>
        </authorList>
    </citation>
    <scope>NUCLEOTIDE SEQUENCE [LARGE SCALE GENOMIC DNA]</scope>
</reference>
<name>A0AAV3WUZ5_9GAST</name>
<dbReference type="Proteomes" id="UP000735302">
    <property type="component" value="Unassembled WGS sequence"/>
</dbReference>